<name>A0ACB8QDN8_9AGAM</name>
<reference evidence="1" key="2">
    <citation type="journal article" date="2022" name="New Phytol.">
        <title>Evolutionary transition to the ectomycorrhizal habit in the genomes of a hyperdiverse lineage of mushroom-forming fungi.</title>
        <authorList>
            <person name="Looney B."/>
            <person name="Miyauchi S."/>
            <person name="Morin E."/>
            <person name="Drula E."/>
            <person name="Courty P.E."/>
            <person name="Kohler A."/>
            <person name="Kuo A."/>
            <person name="LaButti K."/>
            <person name="Pangilinan J."/>
            <person name="Lipzen A."/>
            <person name="Riley R."/>
            <person name="Andreopoulos W."/>
            <person name="He G."/>
            <person name="Johnson J."/>
            <person name="Nolan M."/>
            <person name="Tritt A."/>
            <person name="Barry K.W."/>
            <person name="Grigoriev I.V."/>
            <person name="Nagy L.G."/>
            <person name="Hibbett D."/>
            <person name="Henrissat B."/>
            <person name="Matheny P.B."/>
            <person name="Labbe J."/>
            <person name="Martin F.M."/>
        </authorList>
    </citation>
    <scope>NUCLEOTIDE SEQUENCE</scope>
    <source>
        <strain evidence="1">EC-137</strain>
    </source>
</reference>
<dbReference type="EMBL" id="MU273658">
    <property type="protein sequence ID" value="KAI0029762.1"/>
    <property type="molecule type" value="Genomic_DNA"/>
</dbReference>
<proteinExistence type="predicted"/>
<protein>
    <submittedName>
        <fullName evidence="1">Adaptin N terminal region-domain-containing protein</fullName>
    </submittedName>
</protein>
<reference evidence="1" key="1">
    <citation type="submission" date="2021-02" db="EMBL/GenBank/DDBJ databases">
        <authorList>
            <consortium name="DOE Joint Genome Institute"/>
            <person name="Ahrendt S."/>
            <person name="Looney B.P."/>
            <person name="Miyauchi S."/>
            <person name="Morin E."/>
            <person name="Drula E."/>
            <person name="Courty P.E."/>
            <person name="Chicoki N."/>
            <person name="Fauchery L."/>
            <person name="Kohler A."/>
            <person name="Kuo A."/>
            <person name="Labutti K."/>
            <person name="Pangilinan J."/>
            <person name="Lipzen A."/>
            <person name="Riley R."/>
            <person name="Andreopoulos W."/>
            <person name="He G."/>
            <person name="Johnson J."/>
            <person name="Barry K.W."/>
            <person name="Grigoriev I.V."/>
            <person name="Nagy L."/>
            <person name="Hibbett D."/>
            <person name="Henrissat B."/>
            <person name="Matheny P.B."/>
            <person name="Labbe J."/>
            <person name="Martin F."/>
        </authorList>
    </citation>
    <scope>NUCLEOTIDE SEQUENCE</scope>
    <source>
        <strain evidence="1">EC-137</strain>
    </source>
</reference>
<comment type="caution">
    <text evidence="1">The sequence shown here is derived from an EMBL/GenBank/DDBJ whole genome shotgun (WGS) entry which is preliminary data.</text>
</comment>
<evidence type="ECO:0000313" key="1">
    <source>
        <dbReference type="EMBL" id="KAI0029762.1"/>
    </source>
</evidence>
<sequence>MSGINLNSLAENASRLGMRLQESFNERTRDLTLAGGGAAAYFDTGEDKVRLIRKQLDSSSDREKLEAMKRLLALSSRGRPVTEFFAQVVKNVAVPNVEVRKLVYIYILRYAEREPDLALLSINTFQRDLTDASPLIRAMALRVLAGLRVPSIGSLVVLAIKKAASDVSPYVRKNAALAIPKCYSLDDAHLPALIQILQTLLRDRSPLTLGAVAVAFHALCPTRLDLLHPHFRRLCRALVDADEWGQVELLELLIRYARTMLARPAPADVDADADSSTPIDAPDPDLALLLRSTEPLLQSHNPAVIVAVARALLYLGAPADRAKIVRPLVRLLDGTPQIQRVALAYIFHVAHPAPHLFAPHVLRFVVLAADSTQVKAEKIRLLRLLATAENYQALLREFIDYVEDDDDALVGRAVHAIGHIARVVPEATPQCLAALMGFIKSHHDVVVTHAVLVLKALVQTQLASGAPAASAPALAIVERLAHRLDEMRHPHARACVLWLVGQYAPDPARTGDGVVGEGVASWAPDVLRRAVRSFRDETALVKQQTLTLAAKLLVLAPADRVLTALARHALLLARYDANYDVRDRGRVLHALLSGAAPGLHAAPASWDDADADAARDQGGVVLRREQVHVVLFNGKASVVEKDDPIDPRELFGTTTLVTGREMRSERLLPDWLEAGVDPALRDAPDDAQPQTQAPTAFGNVAPPATRAAGRAVPVVLQPAGAEAEAAGSGPKKAAYVDLDEFYASEEEEDEDGEEEESEESQEEEEEGEGEEGEDEGEDDDDRDDDEEEGAEEDDHGPTSHGTAR</sequence>
<evidence type="ECO:0000313" key="2">
    <source>
        <dbReference type="Proteomes" id="UP000814128"/>
    </source>
</evidence>
<dbReference type="Proteomes" id="UP000814128">
    <property type="component" value="Unassembled WGS sequence"/>
</dbReference>
<keyword evidence="2" id="KW-1185">Reference proteome</keyword>
<organism evidence="1 2">
    <name type="scientific">Vararia minispora EC-137</name>
    <dbReference type="NCBI Taxonomy" id="1314806"/>
    <lineage>
        <taxon>Eukaryota</taxon>
        <taxon>Fungi</taxon>
        <taxon>Dikarya</taxon>
        <taxon>Basidiomycota</taxon>
        <taxon>Agaricomycotina</taxon>
        <taxon>Agaricomycetes</taxon>
        <taxon>Russulales</taxon>
        <taxon>Lachnocladiaceae</taxon>
        <taxon>Vararia</taxon>
    </lineage>
</organism>
<accession>A0ACB8QDN8</accession>
<gene>
    <name evidence="1" type="ORF">K488DRAFT_55702</name>
</gene>